<feature type="transmembrane region" description="Helical" evidence="2">
    <location>
        <begin position="51"/>
        <end position="70"/>
    </location>
</feature>
<keyword evidence="4" id="KW-1185">Reference proteome</keyword>
<keyword evidence="2" id="KW-0472">Membrane</keyword>
<protein>
    <submittedName>
        <fullName evidence="3">Uncharacterized protein</fullName>
    </submittedName>
</protein>
<evidence type="ECO:0000313" key="3">
    <source>
        <dbReference type="EMBL" id="KAK8569050.1"/>
    </source>
</evidence>
<accession>A0ABR2F275</accession>
<comment type="caution">
    <text evidence="3">The sequence shown here is derived from an EMBL/GenBank/DDBJ whole genome shotgun (WGS) entry which is preliminary data.</text>
</comment>
<feature type="compositionally biased region" description="Acidic residues" evidence="1">
    <location>
        <begin position="1"/>
        <end position="13"/>
    </location>
</feature>
<keyword evidence="2" id="KW-1133">Transmembrane helix</keyword>
<feature type="region of interest" description="Disordered" evidence="1">
    <location>
        <begin position="1"/>
        <end position="38"/>
    </location>
</feature>
<organism evidence="3 4">
    <name type="scientific">Hibiscus sabdariffa</name>
    <name type="common">roselle</name>
    <dbReference type="NCBI Taxonomy" id="183260"/>
    <lineage>
        <taxon>Eukaryota</taxon>
        <taxon>Viridiplantae</taxon>
        <taxon>Streptophyta</taxon>
        <taxon>Embryophyta</taxon>
        <taxon>Tracheophyta</taxon>
        <taxon>Spermatophyta</taxon>
        <taxon>Magnoliopsida</taxon>
        <taxon>eudicotyledons</taxon>
        <taxon>Gunneridae</taxon>
        <taxon>Pentapetalae</taxon>
        <taxon>rosids</taxon>
        <taxon>malvids</taxon>
        <taxon>Malvales</taxon>
        <taxon>Malvaceae</taxon>
        <taxon>Malvoideae</taxon>
        <taxon>Hibiscus</taxon>
    </lineage>
</organism>
<sequence length="172" mass="18671">MDGEASSDGEEWGFGEAEGSSKDGKKTDGMIFEDDGSGRQKRKVMDGVSQLALPVLGIAAAAALTFYVVSFSEIREKSFRDLEDSENGNGGFDSYKPLTNSCFSAESSLVTFVFSIAHAPLSTFPKSSLRSLPWPNGQQLYCFFLNGISNSIGFSENVLVLQINLLEEFHLS</sequence>
<dbReference type="Proteomes" id="UP001472677">
    <property type="component" value="Unassembled WGS sequence"/>
</dbReference>
<evidence type="ECO:0000256" key="1">
    <source>
        <dbReference type="SAM" id="MobiDB-lite"/>
    </source>
</evidence>
<keyword evidence="2" id="KW-0812">Transmembrane</keyword>
<evidence type="ECO:0000256" key="2">
    <source>
        <dbReference type="SAM" id="Phobius"/>
    </source>
</evidence>
<reference evidence="3 4" key="1">
    <citation type="journal article" date="2024" name="G3 (Bethesda)">
        <title>Genome assembly of Hibiscus sabdariffa L. provides insights into metabolisms of medicinal natural products.</title>
        <authorList>
            <person name="Kim T."/>
        </authorList>
    </citation>
    <scope>NUCLEOTIDE SEQUENCE [LARGE SCALE GENOMIC DNA]</scope>
    <source>
        <strain evidence="3">TK-2024</strain>
        <tissue evidence="3">Old leaves</tissue>
    </source>
</reference>
<name>A0ABR2F275_9ROSI</name>
<evidence type="ECO:0000313" key="4">
    <source>
        <dbReference type="Proteomes" id="UP001472677"/>
    </source>
</evidence>
<feature type="compositionally biased region" description="Basic and acidic residues" evidence="1">
    <location>
        <begin position="19"/>
        <end position="28"/>
    </location>
</feature>
<proteinExistence type="predicted"/>
<dbReference type="PANTHER" id="PTHR37225">
    <property type="entry name" value="OSJNBA0011F23.3 PROTEIN"/>
    <property type="match status" value="1"/>
</dbReference>
<dbReference type="PANTHER" id="PTHR37225:SF1">
    <property type="entry name" value="OS04G0657900 PROTEIN"/>
    <property type="match status" value="1"/>
</dbReference>
<dbReference type="EMBL" id="JBBPBM010000009">
    <property type="protein sequence ID" value="KAK8569050.1"/>
    <property type="molecule type" value="Genomic_DNA"/>
</dbReference>
<gene>
    <name evidence="3" type="ORF">V6N12_007582</name>
</gene>